<dbReference type="InterPro" id="IPR009000">
    <property type="entry name" value="Transl_B-barrel_sf"/>
</dbReference>
<dbReference type="GeneID" id="14550667"/>
<dbReference type="GO" id="GO:0003746">
    <property type="term" value="F:translation elongation factor activity"/>
    <property type="evidence" value="ECO:0007669"/>
    <property type="project" value="UniProtKB-KW"/>
</dbReference>
<dbReference type="OrthoDB" id="30874at2157"/>
<accession>A0A0U3H3F0</accession>
<dbReference type="Proteomes" id="UP000065473">
    <property type="component" value="Chromosome"/>
</dbReference>
<reference evidence="3 4" key="1">
    <citation type="submission" date="2015-12" db="EMBL/GenBank/DDBJ databases">
        <title>A stable core within a dynamic pangenome in Sulfolobus acidocaldarius.</title>
        <authorList>
            <person name="Anderson R."/>
            <person name="Kouris A."/>
            <person name="Seward C."/>
            <person name="Campbell K."/>
            <person name="Whitaker R."/>
        </authorList>
    </citation>
    <scope>NUCLEOTIDE SEQUENCE [LARGE SCALE GENOMIC DNA]</scope>
    <source>
        <strain evidence="1 4">GG12-C01-09</strain>
        <strain evidence="2 3">NG05B_CO5_07</strain>
    </source>
</reference>
<protein>
    <submittedName>
        <fullName evidence="1">Translation elongation factor</fullName>
    </submittedName>
</protein>
<dbReference type="OMA" id="NMMDYAL"/>
<dbReference type="Gene3D" id="2.40.30.10">
    <property type="entry name" value="Translation factors"/>
    <property type="match status" value="1"/>
</dbReference>
<dbReference type="RefSeq" id="WP_011277062.1">
    <property type="nucleotide sequence ID" value="NZ_BHWZ01000001.1"/>
</dbReference>
<dbReference type="EMBL" id="CP013694">
    <property type="protein sequence ID" value="ALU29472.1"/>
    <property type="molecule type" value="Genomic_DNA"/>
</dbReference>
<dbReference type="PaxDb" id="1435377-SUSAZ_00700"/>
<evidence type="ECO:0000313" key="4">
    <source>
        <dbReference type="Proteomes" id="UP000065473"/>
    </source>
</evidence>
<dbReference type="AlphaFoldDB" id="A0A0U3H3F0"/>
<proteinExistence type="predicted"/>
<dbReference type="STRING" id="1435377.SUSAZ_00700"/>
<keyword evidence="1" id="KW-0251">Elongation factor</keyword>
<dbReference type="Proteomes" id="UP000060043">
    <property type="component" value="Chromosome"/>
</dbReference>
<keyword evidence="1" id="KW-0648">Protein biosynthesis</keyword>
<gene>
    <name evidence="1" type="ORF">ATY89_05590</name>
    <name evidence="2" type="ORF">ATZ20_08615</name>
</gene>
<evidence type="ECO:0000313" key="2">
    <source>
        <dbReference type="EMBL" id="ALU32200.1"/>
    </source>
</evidence>
<sequence>MLKGSIITVLASTEADALNIAERLGKRVESSIYYKKFGEHIRSILVPQKLLDQAEALSVSSAFYLKMSQITSVEGELALLAEASGLKGVVLPPEDSSAFEKIFKDLSIVSMVSNEFKETDGDVNDKGYVYVDRAFNVKGVGTVVLGFSLTEVRPHDKLIALPMKKEVEVKSIQVLDEDQEGVLPGVRIGFALKNVKIEDIEGVTALVKPNIKLVNSIQGFTKFKWTSDADSVHVVAGGIKTIGKIDGNIITLKDEIPITVGRVILLNLNAKPKSSRVYGYAEVK</sequence>
<evidence type="ECO:0000313" key="3">
    <source>
        <dbReference type="Proteomes" id="UP000060043"/>
    </source>
</evidence>
<evidence type="ECO:0000313" key="1">
    <source>
        <dbReference type="EMBL" id="ALU29472.1"/>
    </source>
</evidence>
<dbReference type="EMBL" id="CP013695">
    <property type="protein sequence ID" value="ALU32200.1"/>
    <property type="molecule type" value="Genomic_DNA"/>
</dbReference>
<organism evidence="1 4">
    <name type="scientific">Sulfolobus acidocaldarius</name>
    <dbReference type="NCBI Taxonomy" id="2285"/>
    <lineage>
        <taxon>Archaea</taxon>
        <taxon>Thermoproteota</taxon>
        <taxon>Thermoprotei</taxon>
        <taxon>Sulfolobales</taxon>
        <taxon>Sulfolobaceae</taxon>
        <taxon>Sulfolobus</taxon>
    </lineage>
</organism>
<dbReference type="SUPFAM" id="SSF50447">
    <property type="entry name" value="Translation proteins"/>
    <property type="match status" value="1"/>
</dbReference>
<name>A0A0U3H3F0_9CREN</name>